<dbReference type="PANTHER" id="PTHR46494:SF3">
    <property type="entry name" value="ZINC TRANSPORT PROTEIN ZNTB"/>
    <property type="match status" value="1"/>
</dbReference>
<keyword evidence="7" id="KW-0862">Zinc</keyword>
<dbReference type="InterPro" id="IPR002523">
    <property type="entry name" value="MgTranspt_CorA/ZnTranspt_ZntB"/>
</dbReference>
<evidence type="ECO:0000256" key="11">
    <source>
        <dbReference type="SAM" id="MobiDB-lite"/>
    </source>
</evidence>
<keyword evidence="9" id="KW-0406">Ion transport</keyword>
<keyword evidence="4" id="KW-1003">Cell membrane</keyword>
<keyword evidence="10 12" id="KW-0472">Membrane</keyword>
<dbReference type="RefSeq" id="XP_066717170.1">
    <property type="nucleotide sequence ID" value="XM_066857901.1"/>
</dbReference>
<feature type="transmembrane region" description="Helical" evidence="12">
    <location>
        <begin position="1002"/>
        <end position="1027"/>
    </location>
</feature>
<dbReference type="Gene3D" id="1.20.58.340">
    <property type="entry name" value="Magnesium transport protein CorA, transmembrane region"/>
    <property type="match status" value="2"/>
</dbReference>
<protein>
    <submittedName>
        <fullName evidence="13">Mg2+ transporter</fullName>
    </submittedName>
</protein>
<feature type="compositionally biased region" description="Polar residues" evidence="11">
    <location>
        <begin position="165"/>
        <end position="181"/>
    </location>
</feature>
<feature type="region of interest" description="Disordered" evidence="11">
    <location>
        <begin position="656"/>
        <end position="677"/>
    </location>
</feature>
<dbReference type="Proteomes" id="UP001480595">
    <property type="component" value="Unassembled WGS sequence"/>
</dbReference>
<feature type="region of interest" description="Disordered" evidence="11">
    <location>
        <begin position="1"/>
        <end position="33"/>
    </location>
</feature>
<evidence type="ECO:0000256" key="12">
    <source>
        <dbReference type="SAM" id="Phobius"/>
    </source>
</evidence>
<evidence type="ECO:0000256" key="10">
    <source>
        <dbReference type="ARBA" id="ARBA00023136"/>
    </source>
</evidence>
<comment type="subcellular location">
    <subcellularLocation>
        <location evidence="1">Cell membrane</location>
        <topology evidence="1">Multi-pass membrane protein</topology>
    </subcellularLocation>
</comment>
<feature type="compositionally biased region" description="Basic and acidic residues" evidence="11">
    <location>
        <begin position="1"/>
        <end position="16"/>
    </location>
</feature>
<proteinExistence type="inferred from homology"/>
<evidence type="ECO:0000313" key="13">
    <source>
        <dbReference type="EMBL" id="KAK8069876.1"/>
    </source>
</evidence>
<dbReference type="InterPro" id="IPR045861">
    <property type="entry name" value="CorA_cytoplasmic_dom"/>
</dbReference>
<comment type="similarity">
    <text evidence="2">Belongs to the CorA metal ion transporter (MIT) (TC 1.A.35) family.</text>
</comment>
<name>A0ABR1VHV0_9PEZI</name>
<dbReference type="EMBL" id="JAQQWL010000006">
    <property type="protein sequence ID" value="KAK8069876.1"/>
    <property type="molecule type" value="Genomic_DNA"/>
</dbReference>
<evidence type="ECO:0000256" key="5">
    <source>
        <dbReference type="ARBA" id="ARBA00022519"/>
    </source>
</evidence>
<sequence>MSGRHFIDAEDGRGRESPPPPPPRRATAFNNSTIRSMKDRLRPVQIGGNVRHVPHRSIVDPGLIEDVDDTGFSANTGWRGRASRYGGAPHYAPQWPAYAHYPAHGPYSQAYGPGGPMGNPFAPAAMGNVFSFKPRRAPPVGPVAIGELDIVKDQAHLDTSDGLPTETTKTNPDGPQNRPSISSTLDVFQSRYTGDGFLDGTHSAKLTVIHDAKKQSQPLFRWMHLSQPILDLEKLSAEIMKTASLSNADRYALAKLFTQIKREAVKTRLTAEGKTVWHMEPKHIRVAIPSDDSRPTLRGIGCSSDQKHITWFCIPYFSLETYRGVLSANSGTEFPIETLLQSRYARTSRTRETQQVVYQDGQTADDKCFHISQLWCIVIDKSLLVTCGRMSSTILKDRIVSISPEPPNESPYHGKMIYVSYYGAVLWSIALEDCSTWFGFINHFHAFWPLPVRIFHRNEVATEVDWPRILHTAKHSSTPLTLELRVGVLPSPPVAGALQALEKAATKAPETNKQRSQGSDQVGGGTSNETAGTFHVFTWLDTVQLASQNDTSNEQALTQQLSDIESYLLNSAKMLQRSAYRCCNWSTRRLVHAYLEDQGQDIDSQEETRKKQYSHRVDIYNAADLVSQFFLPPRTDQDAPTVGKFWDAILSLVEMPDSPRSPRDDDESPHRPKTLRRKRVVSQATISVVRTELREMTRRMVYFQGILRHLPATERRSIFIPDTLVRAWMHLLMGLIMSSEDTGSWEEYLKTAEKLIQKGSTDIISSLPTVDLMEYIAMQPLELASLFSLKLLQDSTDRYTSLTDSYSEYIKYLENEIMVNPNRSHQSRISWFREEIAIIRNVVNSQRQNVSRFQSRTTRVPPHHTRTEGLILKQETERSRYEREERDLRRTMHDKYAMSHGIDRYRSYEDVDFDASSSLADFSKLSPTDPNGLLGLLIGDCKTWLERRDREFGDMDAEASRLDAMVRSAPFNLATGVPRISMLIYDTQNVNQIDATKDRQEAAVYAFTMVTIVFLPLGTISSIFGMNTSDIANLELSQWVYWATALPVTVMVIVFGLWWMGELRNLVNWVLGRRGDGYGSVGRDSRRAQRLPRANWPAAAACGTSSLPPSAPPL</sequence>
<evidence type="ECO:0000256" key="8">
    <source>
        <dbReference type="ARBA" id="ARBA00022989"/>
    </source>
</evidence>
<accession>A0ABR1VHV0</accession>
<evidence type="ECO:0000256" key="7">
    <source>
        <dbReference type="ARBA" id="ARBA00022833"/>
    </source>
</evidence>
<gene>
    <name evidence="13" type="ORF">PG994_006492</name>
</gene>
<evidence type="ECO:0000256" key="2">
    <source>
        <dbReference type="ARBA" id="ARBA00009765"/>
    </source>
</evidence>
<dbReference type="Pfam" id="PF01544">
    <property type="entry name" value="CorA"/>
    <property type="match status" value="1"/>
</dbReference>
<keyword evidence="8 12" id="KW-1133">Transmembrane helix</keyword>
<evidence type="ECO:0000256" key="1">
    <source>
        <dbReference type="ARBA" id="ARBA00004651"/>
    </source>
</evidence>
<dbReference type="PANTHER" id="PTHR46494">
    <property type="entry name" value="CORA FAMILY METAL ION TRANSPORTER (EUROFUNG)"/>
    <property type="match status" value="1"/>
</dbReference>
<evidence type="ECO:0000256" key="6">
    <source>
        <dbReference type="ARBA" id="ARBA00022692"/>
    </source>
</evidence>
<keyword evidence="6 12" id="KW-0812">Transmembrane</keyword>
<feature type="region of interest" description="Disordered" evidence="11">
    <location>
        <begin position="156"/>
        <end position="181"/>
    </location>
</feature>
<keyword evidence="5" id="KW-0997">Cell inner membrane</keyword>
<dbReference type="GeneID" id="92090964"/>
<evidence type="ECO:0000313" key="14">
    <source>
        <dbReference type="Proteomes" id="UP001480595"/>
    </source>
</evidence>
<feature type="transmembrane region" description="Helical" evidence="12">
    <location>
        <begin position="1039"/>
        <end position="1060"/>
    </location>
</feature>
<feature type="compositionally biased region" description="Polar residues" evidence="11">
    <location>
        <begin position="509"/>
        <end position="520"/>
    </location>
</feature>
<comment type="caution">
    <text evidence="13">The sequence shown here is derived from an EMBL/GenBank/DDBJ whole genome shotgun (WGS) entry which is preliminary data.</text>
</comment>
<feature type="region of interest" description="Disordered" evidence="11">
    <location>
        <begin position="503"/>
        <end position="527"/>
    </location>
</feature>
<dbReference type="SUPFAM" id="SSF143865">
    <property type="entry name" value="CorA soluble domain-like"/>
    <property type="match status" value="1"/>
</dbReference>
<dbReference type="InterPro" id="IPR045863">
    <property type="entry name" value="CorA_TM1_TM2"/>
</dbReference>
<organism evidence="13 14">
    <name type="scientific">Apiospora phragmitis</name>
    <dbReference type="NCBI Taxonomy" id="2905665"/>
    <lineage>
        <taxon>Eukaryota</taxon>
        <taxon>Fungi</taxon>
        <taxon>Dikarya</taxon>
        <taxon>Ascomycota</taxon>
        <taxon>Pezizomycotina</taxon>
        <taxon>Sordariomycetes</taxon>
        <taxon>Xylariomycetidae</taxon>
        <taxon>Amphisphaeriales</taxon>
        <taxon>Apiosporaceae</taxon>
        <taxon>Apiospora</taxon>
    </lineage>
</organism>
<evidence type="ECO:0000256" key="3">
    <source>
        <dbReference type="ARBA" id="ARBA00022448"/>
    </source>
</evidence>
<evidence type="ECO:0000256" key="9">
    <source>
        <dbReference type="ARBA" id="ARBA00023065"/>
    </source>
</evidence>
<keyword evidence="14" id="KW-1185">Reference proteome</keyword>
<reference evidence="13 14" key="1">
    <citation type="submission" date="2023-01" db="EMBL/GenBank/DDBJ databases">
        <title>Analysis of 21 Apiospora genomes using comparative genomics revels a genus with tremendous synthesis potential of carbohydrate active enzymes and secondary metabolites.</title>
        <authorList>
            <person name="Sorensen T."/>
        </authorList>
    </citation>
    <scope>NUCLEOTIDE SEQUENCE [LARGE SCALE GENOMIC DNA]</scope>
    <source>
        <strain evidence="13 14">CBS 135458</strain>
    </source>
</reference>
<keyword evidence="3" id="KW-0813">Transport</keyword>
<dbReference type="SUPFAM" id="SSF144083">
    <property type="entry name" value="Magnesium transport protein CorA, transmembrane region"/>
    <property type="match status" value="1"/>
</dbReference>
<evidence type="ECO:0000256" key="4">
    <source>
        <dbReference type="ARBA" id="ARBA00022475"/>
    </source>
</evidence>